<dbReference type="RefSeq" id="WP_034937854.1">
    <property type="nucleotide sequence ID" value="NZ_JFHN01000050.1"/>
</dbReference>
<evidence type="ECO:0000259" key="6">
    <source>
        <dbReference type="PROSITE" id="PS01124"/>
    </source>
</evidence>
<proteinExistence type="predicted"/>
<keyword evidence="8" id="KW-1185">Reference proteome</keyword>
<dbReference type="InterPro" id="IPR018062">
    <property type="entry name" value="HTH_AraC-typ_CS"/>
</dbReference>
<dbReference type="OrthoDB" id="1050625at2"/>
<dbReference type="InterPro" id="IPR003313">
    <property type="entry name" value="AraC-bd"/>
</dbReference>
<dbReference type="EMBL" id="JFHN01000050">
    <property type="protein sequence ID" value="EXU75271.1"/>
    <property type="molecule type" value="Genomic_DNA"/>
</dbReference>
<evidence type="ECO:0000256" key="3">
    <source>
        <dbReference type="ARBA" id="ARBA00023159"/>
    </source>
</evidence>
<organism evidence="7 8">
    <name type="scientific">Erwinia mallotivora</name>
    <dbReference type="NCBI Taxonomy" id="69222"/>
    <lineage>
        <taxon>Bacteria</taxon>
        <taxon>Pseudomonadati</taxon>
        <taxon>Pseudomonadota</taxon>
        <taxon>Gammaproteobacteria</taxon>
        <taxon>Enterobacterales</taxon>
        <taxon>Erwiniaceae</taxon>
        <taxon>Erwinia</taxon>
    </lineage>
</organism>
<dbReference type="InterPro" id="IPR018060">
    <property type="entry name" value="HTH_AraC"/>
</dbReference>
<dbReference type="PANTHER" id="PTHR43280:SF10">
    <property type="entry name" value="REGULATORY PROTEIN POCR"/>
    <property type="match status" value="1"/>
</dbReference>
<evidence type="ECO:0000256" key="2">
    <source>
        <dbReference type="ARBA" id="ARBA00023125"/>
    </source>
</evidence>
<evidence type="ECO:0000256" key="4">
    <source>
        <dbReference type="ARBA" id="ARBA00023163"/>
    </source>
</evidence>
<dbReference type="PRINTS" id="PR00032">
    <property type="entry name" value="HTHARAC"/>
</dbReference>
<dbReference type="SUPFAM" id="SSF46689">
    <property type="entry name" value="Homeodomain-like"/>
    <property type="match status" value="1"/>
</dbReference>
<dbReference type="SUPFAM" id="SSF51215">
    <property type="entry name" value="Regulatory protein AraC"/>
    <property type="match status" value="1"/>
</dbReference>
<dbReference type="STRING" id="69222.BG55_12570"/>
<sequence>MLSLSVTYPLKVQNGGLFISRGVGTHPTRTLSSFELIYLVSGTLSLQEEERIFQLKQGECLLLFPGRQHRGVSVFNDKLKFYWLHFDVLPEQQENPLLQLNIPQHCKVQDEDNLLALFRLFLNEQARIPQSQSLELLLILLLQEIVRSGAETPAANGPGAALAWQAKQLITTHYHRLTGASELARSLHCNVDYLGRIFRRTFGLTLTGALQQQRITAAEKMLLTDACSLSEVAAGCGFSDVSYFRRVFRQLRGMTPAAWRKRYCRQHVNSD</sequence>
<evidence type="ECO:0000256" key="1">
    <source>
        <dbReference type="ARBA" id="ARBA00023015"/>
    </source>
</evidence>
<dbReference type="AlphaFoldDB" id="A0A014M0F2"/>
<dbReference type="InterPro" id="IPR020449">
    <property type="entry name" value="Tscrpt_reg_AraC-type_HTH"/>
</dbReference>
<dbReference type="SMART" id="SM00342">
    <property type="entry name" value="HTH_ARAC"/>
    <property type="match status" value="1"/>
</dbReference>
<dbReference type="PROSITE" id="PS01124">
    <property type="entry name" value="HTH_ARAC_FAMILY_2"/>
    <property type="match status" value="1"/>
</dbReference>
<evidence type="ECO:0000313" key="7">
    <source>
        <dbReference type="EMBL" id="EXU75271.1"/>
    </source>
</evidence>
<dbReference type="Proteomes" id="UP000019918">
    <property type="component" value="Unassembled WGS sequence"/>
</dbReference>
<dbReference type="PROSITE" id="PS00041">
    <property type="entry name" value="HTH_ARAC_FAMILY_1"/>
    <property type="match status" value="1"/>
</dbReference>
<accession>A0A014M0F2</accession>
<dbReference type="InterPro" id="IPR037923">
    <property type="entry name" value="HTH-like"/>
</dbReference>
<dbReference type="PANTHER" id="PTHR43280">
    <property type="entry name" value="ARAC-FAMILY TRANSCRIPTIONAL REGULATOR"/>
    <property type="match status" value="1"/>
</dbReference>
<dbReference type="GO" id="GO:0003700">
    <property type="term" value="F:DNA-binding transcription factor activity"/>
    <property type="evidence" value="ECO:0007669"/>
    <property type="project" value="InterPro"/>
</dbReference>
<protein>
    <recommendedName>
        <fullName evidence="5">Arabinose operon regulatory protein</fullName>
    </recommendedName>
</protein>
<reference evidence="7 8" key="1">
    <citation type="submission" date="2014-02" db="EMBL/GenBank/DDBJ databases">
        <title>Draft genome of Erwinia mallotivora strain BT-MARDI, a papaya dieback pathogen.</title>
        <authorList>
            <person name="Redzuan R."/>
            <person name="Abu Bakar N."/>
            <person name="Badrun R."/>
            <person name="Mohd Raih M.F."/>
            <person name="Rozano L."/>
            <person name="Mat Amin N."/>
        </authorList>
    </citation>
    <scope>NUCLEOTIDE SEQUENCE [LARGE SCALE GENOMIC DNA]</scope>
    <source>
        <strain evidence="7 8">BT-MARDI</strain>
    </source>
</reference>
<keyword evidence="2" id="KW-0238">DNA-binding</keyword>
<dbReference type="PATRIC" id="fig|69222.5.peg.2587"/>
<feature type="domain" description="HTH araC/xylS-type" evidence="6">
    <location>
        <begin position="164"/>
        <end position="262"/>
    </location>
</feature>
<keyword evidence="1" id="KW-0805">Transcription regulation</keyword>
<gene>
    <name evidence="7" type="ORF">BG55_12570</name>
</gene>
<evidence type="ECO:0000313" key="8">
    <source>
        <dbReference type="Proteomes" id="UP000019918"/>
    </source>
</evidence>
<name>A0A014M0F2_9GAMM</name>
<dbReference type="InterPro" id="IPR009057">
    <property type="entry name" value="Homeodomain-like_sf"/>
</dbReference>
<evidence type="ECO:0000256" key="5">
    <source>
        <dbReference type="ARBA" id="ARBA00044978"/>
    </source>
</evidence>
<dbReference type="Gene3D" id="1.10.10.60">
    <property type="entry name" value="Homeodomain-like"/>
    <property type="match status" value="1"/>
</dbReference>
<dbReference type="GO" id="GO:0043565">
    <property type="term" value="F:sequence-specific DNA binding"/>
    <property type="evidence" value="ECO:0007669"/>
    <property type="project" value="InterPro"/>
</dbReference>
<comment type="caution">
    <text evidence="7">The sequence shown here is derived from an EMBL/GenBank/DDBJ whole genome shotgun (WGS) entry which is preliminary data.</text>
</comment>
<keyword evidence="4" id="KW-0804">Transcription</keyword>
<keyword evidence="3" id="KW-0010">Activator</keyword>
<dbReference type="Pfam" id="PF02311">
    <property type="entry name" value="AraC_binding"/>
    <property type="match status" value="1"/>
</dbReference>
<dbReference type="Pfam" id="PF12833">
    <property type="entry name" value="HTH_18"/>
    <property type="match status" value="1"/>
</dbReference>